<evidence type="ECO:0000313" key="3">
    <source>
        <dbReference type="EMBL" id="SPQ27171.1"/>
    </source>
</evidence>
<name>A0A3S4F7Y0_9PEZI</name>
<protein>
    <submittedName>
        <fullName evidence="3">D83a3730-91ba-44bf-abf0-e8eb00f37d33</fullName>
    </submittedName>
</protein>
<accession>A0A3S4F7Y0</accession>
<keyword evidence="2" id="KW-0812">Transmembrane</keyword>
<dbReference type="Proteomes" id="UP000289323">
    <property type="component" value="Unassembled WGS sequence"/>
</dbReference>
<dbReference type="InterPro" id="IPR029044">
    <property type="entry name" value="Nucleotide-diphossugar_trans"/>
</dbReference>
<feature type="compositionally biased region" description="Low complexity" evidence="1">
    <location>
        <begin position="42"/>
        <end position="58"/>
    </location>
</feature>
<evidence type="ECO:0000313" key="4">
    <source>
        <dbReference type="Proteomes" id="UP000289323"/>
    </source>
</evidence>
<dbReference type="InterPro" id="IPR050587">
    <property type="entry name" value="GNT1/Glycosyltrans_8"/>
</dbReference>
<gene>
    <name evidence="3" type="ORF">TT172_LOCUS9590</name>
</gene>
<evidence type="ECO:0000256" key="2">
    <source>
        <dbReference type="SAM" id="Phobius"/>
    </source>
</evidence>
<keyword evidence="2" id="KW-1133">Transmembrane helix</keyword>
<dbReference type="EMBL" id="OUUZ01000019">
    <property type="protein sequence ID" value="SPQ27171.1"/>
    <property type="molecule type" value="Genomic_DNA"/>
</dbReference>
<dbReference type="AlphaFoldDB" id="A0A3S4F7Y0"/>
<keyword evidence="2" id="KW-0472">Membrane</keyword>
<organism evidence="3 4">
    <name type="scientific">Thermothielavioides terrestris</name>
    <dbReference type="NCBI Taxonomy" id="2587410"/>
    <lineage>
        <taxon>Eukaryota</taxon>
        <taxon>Fungi</taxon>
        <taxon>Dikarya</taxon>
        <taxon>Ascomycota</taxon>
        <taxon>Pezizomycotina</taxon>
        <taxon>Sordariomycetes</taxon>
        <taxon>Sordariomycetidae</taxon>
        <taxon>Sordariales</taxon>
        <taxon>Chaetomiaceae</taxon>
        <taxon>Thermothielavioides</taxon>
    </lineage>
</organism>
<dbReference type="SUPFAM" id="SSF53448">
    <property type="entry name" value="Nucleotide-diphospho-sugar transferases"/>
    <property type="match status" value="1"/>
</dbReference>
<sequence length="211" mass="23408">MVASPYALRLWLPLAVAAVLLLSLGIRHNARHSMRFGRPETAAVAHSPAAPSASPTPADGNTESEMKSPGTTEPETAESGAVESVDWSRFAYVQYVTNSVYLCNSVMLFERLQQVGSRADRVMMYPSWMMGEGGRGRLDDRRLLLKARDEYNVRLVPIEVLARPGQDPTWAESFTKLLAFNQTQYARVLSLDSDANVLQNLDELFLLPPPQ</sequence>
<dbReference type="PANTHER" id="PTHR11183">
    <property type="entry name" value="GLYCOGENIN SUBFAMILY MEMBER"/>
    <property type="match status" value="1"/>
</dbReference>
<dbReference type="Gene3D" id="3.90.550.10">
    <property type="entry name" value="Spore Coat Polysaccharide Biosynthesis Protein SpsA, Chain A"/>
    <property type="match status" value="1"/>
</dbReference>
<feature type="transmembrane region" description="Helical" evidence="2">
    <location>
        <begin position="6"/>
        <end position="26"/>
    </location>
</feature>
<feature type="compositionally biased region" description="Polar residues" evidence="1">
    <location>
        <begin position="59"/>
        <end position="74"/>
    </location>
</feature>
<proteinExistence type="predicted"/>
<evidence type="ECO:0000256" key="1">
    <source>
        <dbReference type="SAM" id="MobiDB-lite"/>
    </source>
</evidence>
<reference evidence="3 4" key="1">
    <citation type="submission" date="2018-04" db="EMBL/GenBank/DDBJ databases">
        <authorList>
            <person name="Huttner S."/>
            <person name="Dainat J."/>
        </authorList>
    </citation>
    <scope>NUCLEOTIDE SEQUENCE [LARGE SCALE GENOMIC DNA]</scope>
</reference>
<feature type="region of interest" description="Disordered" evidence="1">
    <location>
        <begin position="40"/>
        <end position="80"/>
    </location>
</feature>